<organism evidence="3 4">
    <name type="scientific">Arabidopsis arenosa</name>
    <name type="common">Sand rock-cress</name>
    <name type="synonym">Cardaminopsis arenosa</name>
    <dbReference type="NCBI Taxonomy" id="38785"/>
    <lineage>
        <taxon>Eukaryota</taxon>
        <taxon>Viridiplantae</taxon>
        <taxon>Streptophyta</taxon>
        <taxon>Embryophyta</taxon>
        <taxon>Tracheophyta</taxon>
        <taxon>Spermatophyta</taxon>
        <taxon>Magnoliopsida</taxon>
        <taxon>eudicotyledons</taxon>
        <taxon>Gunneridae</taxon>
        <taxon>Pentapetalae</taxon>
        <taxon>rosids</taxon>
        <taxon>malvids</taxon>
        <taxon>Brassicales</taxon>
        <taxon>Brassicaceae</taxon>
        <taxon>Camelineae</taxon>
        <taxon>Arabidopsis</taxon>
    </lineage>
</organism>
<evidence type="ECO:0000259" key="2">
    <source>
        <dbReference type="Pfam" id="PF14829"/>
    </source>
</evidence>
<accession>A0A8S2A094</accession>
<evidence type="ECO:0000313" key="4">
    <source>
        <dbReference type="Proteomes" id="UP000682877"/>
    </source>
</evidence>
<proteinExistence type="predicted"/>
<dbReference type="Pfam" id="PF14829">
    <property type="entry name" value="GPAT_N"/>
    <property type="match status" value="1"/>
</dbReference>
<dbReference type="EMBL" id="LR999453">
    <property type="protein sequence ID" value="CAE5973280.1"/>
    <property type="molecule type" value="Genomic_DNA"/>
</dbReference>
<dbReference type="Gene3D" id="1.10.1200.50">
    <property type="entry name" value="Glycerol-3-phosphate acyltransferase, alpha helical bundle, N-terminal"/>
    <property type="match status" value="1"/>
</dbReference>
<dbReference type="Proteomes" id="UP000682877">
    <property type="component" value="Chromosome 3"/>
</dbReference>
<evidence type="ECO:0000313" key="3">
    <source>
        <dbReference type="EMBL" id="CAE5973280.1"/>
    </source>
</evidence>
<feature type="domain" description="Glycerol-3-phosphate O-acyltransferase alpha-helical bundle N-terminal" evidence="2">
    <location>
        <begin position="32"/>
        <end position="63"/>
    </location>
</feature>
<feature type="region of interest" description="Disordered" evidence="1">
    <location>
        <begin position="1"/>
        <end position="36"/>
    </location>
</feature>
<dbReference type="GO" id="GO:0004366">
    <property type="term" value="F:glycerol-3-phosphate O-acyltransferase activity"/>
    <property type="evidence" value="ECO:0007669"/>
    <property type="project" value="InterPro"/>
</dbReference>
<feature type="compositionally biased region" description="Polar residues" evidence="1">
    <location>
        <begin position="11"/>
        <end position="29"/>
    </location>
</feature>
<feature type="compositionally biased region" description="Basic and acidic residues" evidence="1">
    <location>
        <begin position="1"/>
        <end position="10"/>
    </location>
</feature>
<keyword evidence="4" id="KW-1185">Reference proteome</keyword>
<name>A0A8S2A094_ARAAE</name>
<sequence length="63" mass="6753">MSELVQDKESSVSTSIALNETAGETPSELNHSRTFMDGRSEQDLLFGIKKEAEAGKLPANVAS</sequence>
<dbReference type="InterPro" id="IPR038114">
    <property type="entry name" value="GPAT_N_sf"/>
</dbReference>
<dbReference type="AlphaFoldDB" id="A0A8S2A094"/>
<dbReference type="InterPro" id="IPR023083">
    <property type="entry name" value="G3P_O-acylTrfase_N"/>
</dbReference>
<protein>
    <recommendedName>
        <fullName evidence="2">Glycerol-3-phosphate O-acyltransferase alpha-helical bundle N-terminal domain-containing protein</fullName>
    </recommendedName>
</protein>
<evidence type="ECO:0000256" key="1">
    <source>
        <dbReference type="SAM" id="MobiDB-lite"/>
    </source>
</evidence>
<reference evidence="3" key="1">
    <citation type="submission" date="2021-01" db="EMBL/GenBank/DDBJ databases">
        <authorList>
            <person name="Bezrukov I."/>
        </authorList>
    </citation>
    <scope>NUCLEOTIDE SEQUENCE</scope>
</reference>
<gene>
    <name evidence="3" type="ORF">AARE701A_LOCUS8184</name>
</gene>